<evidence type="ECO:0000313" key="8">
    <source>
        <dbReference type="EMBL" id="SKC45238.1"/>
    </source>
</evidence>
<dbReference type="OrthoDB" id="7260758at2"/>
<dbReference type="EMBL" id="FUZP01000001">
    <property type="protein sequence ID" value="SKC45238.1"/>
    <property type="molecule type" value="Genomic_DNA"/>
</dbReference>
<dbReference type="RefSeq" id="WP_079727222.1">
    <property type="nucleotide sequence ID" value="NZ_FUZP01000001.1"/>
</dbReference>
<keyword evidence="9" id="KW-1185">Reference proteome</keyword>
<feature type="transmembrane region" description="Helical" evidence="7">
    <location>
        <begin position="6"/>
        <end position="26"/>
    </location>
</feature>
<protein>
    <submittedName>
        <fullName evidence="8">High-affinity iron transporter</fullName>
    </submittedName>
</protein>
<evidence type="ECO:0000256" key="3">
    <source>
        <dbReference type="ARBA" id="ARBA00022692"/>
    </source>
</evidence>
<keyword evidence="5 7" id="KW-0472">Membrane</keyword>
<feature type="transmembrane region" description="Helical" evidence="7">
    <location>
        <begin position="148"/>
        <end position="166"/>
    </location>
</feature>
<accession>A0A1T5J1X6</accession>
<dbReference type="PANTHER" id="PTHR31632">
    <property type="entry name" value="IRON TRANSPORTER FTH1"/>
    <property type="match status" value="1"/>
</dbReference>
<feature type="transmembrane region" description="Helical" evidence="7">
    <location>
        <begin position="70"/>
        <end position="91"/>
    </location>
</feature>
<dbReference type="GO" id="GO:0015093">
    <property type="term" value="F:ferrous iron transmembrane transporter activity"/>
    <property type="evidence" value="ECO:0007669"/>
    <property type="project" value="TreeGrafter"/>
</dbReference>
<dbReference type="GO" id="GO:0033573">
    <property type="term" value="C:high-affinity iron permease complex"/>
    <property type="evidence" value="ECO:0007669"/>
    <property type="project" value="InterPro"/>
</dbReference>
<name>A0A1T5J1X6_9MICO</name>
<gene>
    <name evidence="8" type="ORF">SAMN06309945_1116</name>
</gene>
<sequence>MFANYLIGLREGLEAALIVGILIAYLVKIDRRDLLPRVWMGIGLAVAVSLGVGAILTFGEYGLSFQAQEIIGGGLSIVAVGFVTWMVFWMGRTAKDLSRNLRSGIDRAAEGAGWGIVLLALLSVGREGLETALFVWSTVGPNASGTEALVGAVLGILTAIALEVLIYRGLISINLSKFFTWTGYALIVVAAGVLAYGIGDLQEAGVLPGHSATAYDISAVIPPTSWYGAVLGGIVNFNPAPTVLQVAGWLIYMLVTLPLFWRLTRKKLGRSAAAQTSASAPSATAASAAAAASSPATATPSTSGRASASAKTPAPGDIA</sequence>
<evidence type="ECO:0000256" key="2">
    <source>
        <dbReference type="ARBA" id="ARBA00008333"/>
    </source>
</evidence>
<keyword evidence="4 7" id="KW-1133">Transmembrane helix</keyword>
<feature type="transmembrane region" description="Helical" evidence="7">
    <location>
        <begin position="38"/>
        <end position="58"/>
    </location>
</feature>
<proteinExistence type="inferred from homology"/>
<feature type="transmembrane region" description="Helical" evidence="7">
    <location>
        <begin position="178"/>
        <end position="198"/>
    </location>
</feature>
<comment type="subcellular location">
    <subcellularLocation>
        <location evidence="1">Membrane</location>
        <topology evidence="1">Multi-pass membrane protein</topology>
    </subcellularLocation>
</comment>
<dbReference type="NCBIfam" id="NF041756">
    <property type="entry name" value="EfeU"/>
    <property type="match status" value="1"/>
</dbReference>
<feature type="compositionally biased region" description="Low complexity" evidence="6">
    <location>
        <begin position="294"/>
        <end position="310"/>
    </location>
</feature>
<keyword evidence="3 7" id="KW-0812">Transmembrane</keyword>
<evidence type="ECO:0000256" key="6">
    <source>
        <dbReference type="SAM" id="MobiDB-lite"/>
    </source>
</evidence>
<dbReference type="PANTHER" id="PTHR31632:SF2">
    <property type="entry name" value="PLASMA MEMBRANE IRON PERMEASE"/>
    <property type="match status" value="1"/>
</dbReference>
<dbReference type="AlphaFoldDB" id="A0A1T5J1X6"/>
<evidence type="ECO:0000256" key="5">
    <source>
        <dbReference type="ARBA" id="ARBA00023136"/>
    </source>
</evidence>
<dbReference type="InterPro" id="IPR004923">
    <property type="entry name" value="FTR1/Fip1/EfeU"/>
</dbReference>
<feature type="transmembrane region" description="Helical" evidence="7">
    <location>
        <begin position="112"/>
        <end position="136"/>
    </location>
</feature>
<evidence type="ECO:0000256" key="4">
    <source>
        <dbReference type="ARBA" id="ARBA00022989"/>
    </source>
</evidence>
<evidence type="ECO:0000256" key="7">
    <source>
        <dbReference type="SAM" id="Phobius"/>
    </source>
</evidence>
<dbReference type="STRING" id="123320.SAMN06309945_1116"/>
<dbReference type="Pfam" id="PF03239">
    <property type="entry name" value="FTR1"/>
    <property type="match status" value="1"/>
</dbReference>
<reference evidence="8 9" key="1">
    <citation type="submission" date="2017-02" db="EMBL/GenBank/DDBJ databases">
        <authorList>
            <person name="Peterson S.W."/>
        </authorList>
    </citation>
    <scope>NUCLEOTIDE SEQUENCE [LARGE SCALE GENOMIC DNA]</scope>
    <source>
        <strain evidence="8 9">VKM Ac-2059</strain>
    </source>
</reference>
<evidence type="ECO:0000256" key="1">
    <source>
        <dbReference type="ARBA" id="ARBA00004141"/>
    </source>
</evidence>
<feature type="region of interest" description="Disordered" evidence="6">
    <location>
        <begin position="294"/>
        <end position="319"/>
    </location>
</feature>
<comment type="similarity">
    <text evidence="2">Belongs to the oxidase-dependent Fe transporter (OFeT) (TC 9.A.10.1) family.</text>
</comment>
<organism evidence="8 9">
    <name type="scientific">Okibacterium fritillariae</name>
    <dbReference type="NCBI Taxonomy" id="123320"/>
    <lineage>
        <taxon>Bacteria</taxon>
        <taxon>Bacillati</taxon>
        <taxon>Actinomycetota</taxon>
        <taxon>Actinomycetes</taxon>
        <taxon>Micrococcales</taxon>
        <taxon>Microbacteriaceae</taxon>
        <taxon>Okibacterium</taxon>
    </lineage>
</organism>
<dbReference type="Proteomes" id="UP000190857">
    <property type="component" value="Unassembled WGS sequence"/>
</dbReference>
<evidence type="ECO:0000313" key="9">
    <source>
        <dbReference type="Proteomes" id="UP000190857"/>
    </source>
</evidence>
<feature type="transmembrane region" description="Helical" evidence="7">
    <location>
        <begin position="242"/>
        <end position="261"/>
    </location>
</feature>